<dbReference type="PANTHER" id="PTHR23150">
    <property type="entry name" value="SULFATASE MODIFYING FACTOR 1, 2"/>
    <property type="match status" value="1"/>
</dbReference>
<sequence length="620" mass="68739">MQSGTTLRNHYKIIKPLGSGGFGDTYLAQDSDLPGKPKCVVKHLSPKSSDPIVLNIARKLFEREAETLYKLGSDSDQIPRLLAHFQEEKEFYLVQEYIEGQDISRELTPGKKLSESDTIALLKGILEALVVAHENNIIHRDIKPQNLMRRGSDNKVILIDFGAVKEISTLTITQQGATTLTVAVGTPGYIPSEQSNGKPKLSSDIYAVGMVGIKALTGKDPQSLPTDPKTGNIIWRNKAEVSNDLANVLDKMVREYFSERYQNAMEAMEALNVQTSGKLRLGNKTRRKILILVGLAGSGFVGALLNEKLKPSPENISSSDLRKETPRENISTPQPTPSPTPPPPPKIPVQLFTTVKVNRRGEIISRAPGEAEVITENIGNGVSLEMVKIPGGRFLMGSPETEAERKNDEGPQHYVDVPEFLMGKYAVTQAQWEAVMGNNPARFKGANRPVEKVSWNDATEFCRKLSRITGKQYSLPSESQWEYACRARTTTPFYFGETITSELVNYNGNYTYADAPKGKYRKETTDVGIFPPNAFGLYDMHGNVYEWCQDVGHENYNGAPTDGSAWETGGDSSSRVCRGGSWDYFPRRCRSADRDSYLSGEADNYSVGFRLVSFPPRTFE</sequence>
<dbReference type="SUPFAM" id="SSF56436">
    <property type="entry name" value="C-type lectin-like"/>
    <property type="match status" value="1"/>
</dbReference>
<dbReference type="eggNOG" id="COG0515">
    <property type="taxonomic scope" value="Bacteria"/>
</dbReference>
<organism evidence="4">
    <name type="scientific">Trichodesmium erythraeum (strain IMS101)</name>
    <dbReference type="NCBI Taxonomy" id="203124"/>
    <lineage>
        <taxon>Bacteria</taxon>
        <taxon>Bacillati</taxon>
        <taxon>Cyanobacteriota</taxon>
        <taxon>Cyanophyceae</taxon>
        <taxon>Oscillatoriophycideae</taxon>
        <taxon>Oscillatoriales</taxon>
        <taxon>Microcoleaceae</taxon>
        <taxon>Trichodesmium</taxon>
    </lineage>
</organism>
<dbReference type="InterPro" id="IPR051043">
    <property type="entry name" value="Sulfatase_Mod_Factor_Kinase"/>
</dbReference>
<feature type="binding site" evidence="1">
    <location>
        <position position="42"/>
    </location>
    <ligand>
        <name>ATP</name>
        <dbReference type="ChEBI" id="CHEBI:30616"/>
    </ligand>
</feature>
<dbReference type="SMART" id="SM00220">
    <property type="entry name" value="S_TKc"/>
    <property type="match status" value="1"/>
</dbReference>
<gene>
    <name evidence="4" type="ordered locus">Tery_0460</name>
</gene>
<keyword evidence="1" id="KW-0547">Nucleotide-binding</keyword>
<dbReference type="SUPFAM" id="SSF56112">
    <property type="entry name" value="Protein kinase-like (PK-like)"/>
    <property type="match status" value="1"/>
</dbReference>
<reference evidence="4" key="1">
    <citation type="submission" date="2006-06" db="EMBL/GenBank/DDBJ databases">
        <title>Complete sequence of Trichodesmium erythraeum IMS101.</title>
        <authorList>
            <consortium name="US DOE Joint Genome Institute"/>
            <person name="Copeland A."/>
            <person name="Lucas S."/>
            <person name="Lapidus A."/>
            <person name="Barry K."/>
            <person name="Detter J.C."/>
            <person name="Glavina del Rio T."/>
            <person name="Hammon N."/>
            <person name="Israni S."/>
            <person name="Dalin E."/>
            <person name="Tice H."/>
            <person name="Pitluck S."/>
            <person name="Kiss H."/>
            <person name="Munk A.C."/>
            <person name="Brettin T."/>
            <person name="Bruce D."/>
            <person name="Han C."/>
            <person name="Tapia R."/>
            <person name="Gilna P."/>
            <person name="Schmutz J."/>
            <person name="Larimer F."/>
            <person name="Land M."/>
            <person name="Hauser L."/>
            <person name="Kyrpides N."/>
            <person name="Kim E."/>
            <person name="Richardson P."/>
        </authorList>
    </citation>
    <scope>NUCLEOTIDE SEQUENCE [LARGE SCALE GENOMIC DNA]</scope>
    <source>
        <strain evidence="4">IMS101</strain>
    </source>
</reference>
<keyword evidence="4" id="KW-0418">Kinase</keyword>
<feature type="compositionally biased region" description="Pro residues" evidence="2">
    <location>
        <begin position="334"/>
        <end position="347"/>
    </location>
</feature>
<dbReference type="Gene3D" id="3.90.1580.10">
    <property type="entry name" value="paralog of FGE (formylglycine-generating enzyme)"/>
    <property type="match status" value="1"/>
</dbReference>
<dbReference type="Pfam" id="PF00069">
    <property type="entry name" value="Pkinase"/>
    <property type="match status" value="1"/>
</dbReference>
<dbReference type="CDD" id="cd14014">
    <property type="entry name" value="STKc_PknB_like"/>
    <property type="match status" value="1"/>
</dbReference>
<dbReference type="OrthoDB" id="569031at2"/>
<keyword evidence="4" id="KW-0723">Serine/threonine-protein kinase</keyword>
<dbReference type="InterPro" id="IPR005532">
    <property type="entry name" value="SUMF_dom"/>
</dbReference>
<name>Q119A6_TRIEI</name>
<keyword evidence="4" id="KW-0808">Transferase</keyword>
<dbReference type="InterPro" id="IPR017441">
    <property type="entry name" value="Protein_kinase_ATP_BS"/>
</dbReference>
<dbReference type="RefSeq" id="WP_011610313.1">
    <property type="nucleotide sequence ID" value="NC_008312.1"/>
</dbReference>
<protein>
    <submittedName>
        <fullName evidence="4">Serine/threonine protein kinase</fullName>
    </submittedName>
</protein>
<dbReference type="PANTHER" id="PTHR23150:SF19">
    <property type="entry name" value="FORMYLGLYCINE-GENERATING ENZYME"/>
    <property type="match status" value="1"/>
</dbReference>
<evidence type="ECO:0000313" key="4">
    <source>
        <dbReference type="EMBL" id="ABG49918.1"/>
    </source>
</evidence>
<feature type="region of interest" description="Disordered" evidence="2">
    <location>
        <begin position="311"/>
        <end position="348"/>
    </location>
</feature>
<dbReference type="Gene3D" id="1.10.510.10">
    <property type="entry name" value="Transferase(Phosphotransferase) domain 1"/>
    <property type="match status" value="1"/>
</dbReference>
<dbReference type="InterPro" id="IPR042095">
    <property type="entry name" value="SUMF_sf"/>
</dbReference>
<dbReference type="PROSITE" id="PS50011">
    <property type="entry name" value="PROTEIN_KINASE_DOM"/>
    <property type="match status" value="1"/>
</dbReference>
<evidence type="ECO:0000259" key="3">
    <source>
        <dbReference type="PROSITE" id="PS50011"/>
    </source>
</evidence>
<dbReference type="GO" id="GO:0004674">
    <property type="term" value="F:protein serine/threonine kinase activity"/>
    <property type="evidence" value="ECO:0007669"/>
    <property type="project" value="UniProtKB-KW"/>
</dbReference>
<feature type="domain" description="Protein kinase" evidence="3">
    <location>
        <begin position="11"/>
        <end position="271"/>
    </location>
</feature>
<keyword evidence="1" id="KW-0067">ATP-binding</keyword>
<dbReference type="Pfam" id="PF03781">
    <property type="entry name" value="FGE-sulfatase"/>
    <property type="match status" value="1"/>
</dbReference>
<dbReference type="GO" id="GO:0120147">
    <property type="term" value="F:formylglycine-generating oxidase activity"/>
    <property type="evidence" value="ECO:0007669"/>
    <property type="project" value="TreeGrafter"/>
</dbReference>
<dbReference type="EMBL" id="CP000393">
    <property type="protein sequence ID" value="ABG49918.1"/>
    <property type="molecule type" value="Genomic_DNA"/>
</dbReference>
<proteinExistence type="predicted"/>
<dbReference type="HOGENOM" id="CLU_012431_6_1_3"/>
<evidence type="ECO:0000256" key="1">
    <source>
        <dbReference type="PROSITE-ProRule" id="PRU10141"/>
    </source>
</evidence>
<dbReference type="PROSITE" id="PS00107">
    <property type="entry name" value="PROTEIN_KINASE_ATP"/>
    <property type="match status" value="1"/>
</dbReference>
<dbReference type="STRING" id="203124.Tery_0460"/>
<dbReference type="eggNOG" id="COG1262">
    <property type="taxonomic scope" value="Bacteria"/>
</dbReference>
<dbReference type="AlphaFoldDB" id="Q119A6"/>
<evidence type="ECO:0000256" key="2">
    <source>
        <dbReference type="SAM" id="MobiDB-lite"/>
    </source>
</evidence>
<dbReference type="InterPro" id="IPR000719">
    <property type="entry name" value="Prot_kinase_dom"/>
</dbReference>
<dbReference type="InterPro" id="IPR011009">
    <property type="entry name" value="Kinase-like_dom_sf"/>
</dbReference>
<dbReference type="GO" id="GO:0005524">
    <property type="term" value="F:ATP binding"/>
    <property type="evidence" value="ECO:0007669"/>
    <property type="project" value="UniProtKB-UniRule"/>
</dbReference>
<dbReference type="InterPro" id="IPR016187">
    <property type="entry name" value="CTDL_fold"/>
</dbReference>
<accession>Q119A6</accession>
<dbReference type="KEGG" id="ter:Tery_0460"/>